<dbReference type="GO" id="GO:0003887">
    <property type="term" value="F:DNA-directed DNA polymerase activity"/>
    <property type="evidence" value="ECO:0007669"/>
    <property type="project" value="UniProtKB-KW"/>
</dbReference>
<organism evidence="16 17">
    <name type="scientific">Leucocoprinus birnbaumii</name>
    <dbReference type="NCBI Taxonomy" id="56174"/>
    <lineage>
        <taxon>Eukaryota</taxon>
        <taxon>Fungi</taxon>
        <taxon>Dikarya</taxon>
        <taxon>Basidiomycota</taxon>
        <taxon>Agaricomycotina</taxon>
        <taxon>Agaricomycetes</taxon>
        <taxon>Agaricomycetidae</taxon>
        <taxon>Agaricales</taxon>
        <taxon>Agaricineae</taxon>
        <taxon>Agaricaceae</taxon>
        <taxon>Leucocoprinus</taxon>
    </lineage>
</organism>
<dbReference type="Gene3D" id="1.10.150.20">
    <property type="entry name" value="5' to 3' exonuclease, C-terminal subdomain"/>
    <property type="match status" value="1"/>
</dbReference>
<dbReference type="CDD" id="cd08641">
    <property type="entry name" value="DNA_pol_gammaA"/>
    <property type="match status" value="1"/>
</dbReference>
<dbReference type="InterPro" id="IPR047580">
    <property type="entry name" value="POLG_palm_dom"/>
</dbReference>
<dbReference type="Pfam" id="PF18136">
    <property type="entry name" value="DNApol_Exo"/>
    <property type="match status" value="1"/>
</dbReference>
<dbReference type="GO" id="GO:0005760">
    <property type="term" value="C:gamma DNA polymerase complex"/>
    <property type="evidence" value="ECO:0007669"/>
    <property type="project" value="InterPro"/>
</dbReference>
<evidence type="ECO:0000256" key="5">
    <source>
        <dbReference type="ARBA" id="ARBA00022679"/>
    </source>
</evidence>
<dbReference type="Gene3D" id="3.30.70.370">
    <property type="match status" value="1"/>
</dbReference>
<accession>A0AAD5W0D9</accession>
<evidence type="ECO:0000256" key="2">
    <source>
        <dbReference type="ARBA" id="ARBA00004173"/>
    </source>
</evidence>
<dbReference type="InterPro" id="IPR032675">
    <property type="entry name" value="LRR_dom_sf"/>
</dbReference>
<dbReference type="InterPro" id="IPR043502">
    <property type="entry name" value="DNA/RNA_pol_sf"/>
</dbReference>
<comment type="similarity">
    <text evidence="3">Belongs to the DNA polymerase type-A family.</text>
</comment>
<reference evidence="16" key="1">
    <citation type="submission" date="2022-07" db="EMBL/GenBank/DDBJ databases">
        <title>Genome Sequence of Leucocoprinus birnbaumii.</title>
        <authorList>
            <person name="Buettner E."/>
        </authorList>
    </citation>
    <scope>NUCLEOTIDE SEQUENCE</scope>
    <source>
        <strain evidence="16">VT141</strain>
    </source>
</reference>
<sequence>MMDKFVHDLQTILSSNAPPSCDEATSLRRLLQQEESTFSTLFESINQLQAHLTSLVEQHRDSQIKVQQYRAALSSARVLPPELVRRIFIHCVEEPPITWPPSPGRLPLSLAQICSGWREVALSTPELWSNINFRANSLRGIEKFKELAELWLSRCRIASASVAFTTNCHPERFSNPLGDVIARNSSSIGVLELHLPTTLFNAFSDYPPEAFPRLRTLRLHGLPIYIPMEGGYRLWNSDFSPFQFAPHLTDVVISIPKTRLNLEALNLPWSRLSSLHLAESVISPDAMLRVLDKCSSLTSCSARLFADNEITTPNSEVNVPALTSLSLQADAGELNEFFRYITLPVIQTLSLHAHPSSDWDTQGLMHLISRSQCRLASLTISGRTLEADGFIDLLHAMPAIQELELMFVSFVNDDILGQMSPMTVHEDPIVPNLRAFRCREMSLKCSPNCVRRFIAARGWPVEEWKGWMEVDDGQRQKIHPLEQVVMRSKMGHFGSQWTEKLLEFQNRGLDLSYEERQKHRDTTDASPHLQPICGLKNFKTQKPATQNYPRPQQYRDTPPQAEFLGQEYTLAQAEQEEVERVPTERPKRNEVGVQLLSRQLHSQLFRNTSFTPPSPAFIQIAKEHLGMHNLDPAQGSQLPDTAFRLPPLQGANLDEHFYRLGSHAAEPWLQQAKTFASIKLPPRPEHWDIRSGWTKYTYVPDGASYSEPVDFPMHEGNPEQMLVFDVETMPNYHPYAIMACAATSNAWYTWISPWLLQETEDPVHLIPLGEPNVPRVVVGHNVSYDRQRILDEYNITGSATRFLDTMALHVAVTGISSHQRPEWMKYRKSKEKQLEQQEEAIEVMYDLISQVEEREKEETDPAKREEMRNVRDEMLQSVNQLAESNNQLMEEQDEIAEKRWEELTSVNSLREVANLHCGVSMDKEIRSDFMTSTPQDIRDNIHDYLDYCSSDVDVTHRVYAVTLPAFLQACPHPVTFAGILEMGSSFLTVNQEWERYLERAEGLYREMEEGIKQKLRDIAEGARTFLDTPDAWQDDPWLSQLDWTPKVAKKSRGVFPPAPPLEPEPEKGKKRRYPLNDYELNQPIWVTHFESFEMLDKDRELVLPFLLRMAYRGHVLRYDKKEKWHYIDDEGNIARPETFKGSKIESIWNSRHISAWIKNGDLTSYDNRIIQILMRRKPPENRGYEVVLMDLSDHAQRLSEEQRAKDPWLSLLDWRRTAEALAAAKKEKEKKSAKVKAEPVYWPQWYWDAAKPKKGKPPGSLEITVRNRIAPILLRLSWLGFPLFHSREHGWTYRVPFNGQHSTRSQPLSFYDDADKKLAEMTEGAEFRFYKVPHKDGESKNVGSPLSKTFIKYAQDGILQSPGEEAREALHMNAQCSYWISARDRIMNQMVVWQNKARNLGFSTSSKSDDPNNKWGIIIPQVITMGAVTRRAIEKTWLTASNAKQDRVGSELKAMIRAPPGYAIVGADVDSEELWISSCMGDAQFGLHGATALGWMTLEGTKAAGTDLHSKTASILGISRNAAKVFNYSRIYGAGQKHAQLLLLQSNPSMEPEQAQKLAQNLYASTKGKNTHQAGLFGRKFWYGGSESYVFNKLEEIALSDHPQTPALECGITHALSKKYLPERFGSDYMTSRINWVVQSSGVDYLHLLIVSMQHLIKKYDIQARYLISVHDELRYLVKEEDKYRAALALQIANLWTRSLFAYKLGMDDLPQGVAFFSAVDVDHVLRKEVDMPCVTPSQPNPIPPGESLDITQVLEKTNGGTLMKDGSSMKSSAAEGSGYEGHLEGYVKPECMKHRSQSAEFLKAQATNDFNEIKGLAQLDERKRGVVKPASRSQSQRKLRSNYKKLKKIPLGNGDIDFADVVDRLLNR</sequence>
<keyword evidence="13" id="KW-0175">Coiled coil</keyword>
<feature type="coiled-coil region" evidence="13">
    <location>
        <begin position="827"/>
        <end position="901"/>
    </location>
</feature>
<proteinExistence type="inferred from homology"/>
<dbReference type="SMART" id="SM00482">
    <property type="entry name" value="POLAc"/>
    <property type="match status" value="1"/>
</dbReference>
<evidence type="ECO:0000313" key="16">
    <source>
        <dbReference type="EMBL" id="KAJ3574982.1"/>
    </source>
</evidence>
<dbReference type="PANTHER" id="PTHR10267">
    <property type="entry name" value="DNA POLYMERASE SUBUNIT GAMMA-1"/>
    <property type="match status" value="1"/>
</dbReference>
<comment type="cofactor">
    <cofactor evidence="1">
        <name>Mg(2+)</name>
        <dbReference type="ChEBI" id="CHEBI:18420"/>
    </cofactor>
</comment>
<dbReference type="Pfam" id="PF00476">
    <property type="entry name" value="DNA_pol_A"/>
    <property type="match status" value="1"/>
</dbReference>
<keyword evidence="8" id="KW-0460">Magnesium</keyword>
<keyword evidence="17" id="KW-1185">Reference proteome</keyword>
<keyword evidence="6" id="KW-0548">Nucleotidyltransferase</keyword>
<dbReference type="GO" id="GO:0008408">
    <property type="term" value="F:3'-5' exonuclease activity"/>
    <property type="evidence" value="ECO:0007669"/>
    <property type="project" value="TreeGrafter"/>
</dbReference>
<comment type="subcellular location">
    <subcellularLocation>
        <location evidence="2">Mitochondrion</location>
    </subcellularLocation>
</comment>
<evidence type="ECO:0000256" key="6">
    <source>
        <dbReference type="ARBA" id="ARBA00022695"/>
    </source>
</evidence>
<feature type="domain" description="DNA-directed DNA polymerase family A palm" evidence="15">
    <location>
        <begin position="1449"/>
        <end position="1682"/>
    </location>
</feature>
<evidence type="ECO:0000256" key="9">
    <source>
        <dbReference type="ARBA" id="ARBA00022932"/>
    </source>
</evidence>
<dbReference type="EMBL" id="JANIEX010000051">
    <property type="protein sequence ID" value="KAJ3574982.1"/>
    <property type="molecule type" value="Genomic_DNA"/>
</dbReference>
<evidence type="ECO:0000259" key="15">
    <source>
        <dbReference type="SMART" id="SM00482"/>
    </source>
</evidence>
<evidence type="ECO:0000256" key="13">
    <source>
        <dbReference type="SAM" id="Coils"/>
    </source>
</evidence>
<evidence type="ECO:0000256" key="10">
    <source>
        <dbReference type="ARBA" id="ARBA00023125"/>
    </source>
</evidence>
<dbReference type="Gene3D" id="3.80.10.10">
    <property type="entry name" value="Ribonuclease Inhibitor"/>
    <property type="match status" value="1"/>
</dbReference>
<keyword evidence="7" id="KW-0235">DNA replication</keyword>
<comment type="caution">
    <text evidence="16">The sequence shown here is derived from an EMBL/GenBank/DDBJ whole genome shotgun (WGS) entry which is preliminary data.</text>
</comment>
<evidence type="ECO:0000313" key="17">
    <source>
        <dbReference type="Proteomes" id="UP001213000"/>
    </source>
</evidence>
<dbReference type="GO" id="GO:0006264">
    <property type="term" value="P:mitochondrial DNA replication"/>
    <property type="evidence" value="ECO:0007669"/>
    <property type="project" value="InterPro"/>
</dbReference>
<evidence type="ECO:0000256" key="7">
    <source>
        <dbReference type="ARBA" id="ARBA00022705"/>
    </source>
</evidence>
<dbReference type="Proteomes" id="UP001213000">
    <property type="component" value="Unassembled WGS sequence"/>
</dbReference>
<evidence type="ECO:0000256" key="12">
    <source>
        <dbReference type="ARBA" id="ARBA00031966"/>
    </source>
</evidence>
<evidence type="ECO:0000256" key="14">
    <source>
        <dbReference type="SAM" id="MobiDB-lite"/>
    </source>
</evidence>
<dbReference type="Gene3D" id="3.30.420.390">
    <property type="match status" value="2"/>
</dbReference>
<keyword evidence="9" id="KW-0239">DNA-directed DNA polymerase</keyword>
<name>A0AAD5W0D9_9AGAR</name>
<dbReference type="SUPFAM" id="SSF52047">
    <property type="entry name" value="RNI-like"/>
    <property type="match status" value="1"/>
</dbReference>
<dbReference type="InterPro" id="IPR001098">
    <property type="entry name" value="DNA-dir_DNA_pol_A_palm_dom"/>
</dbReference>
<evidence type="ECO:0000256" key="1">
    <source>
        <dbReference type="ARBA" id="ARBA00001946"/>
    </source>
</evidence>
<keyword evidence="10" id="KW-0238">DNA-binding</keyword>
<evidence type="ECO:0000256" key="3">
    <source>
        <dbReference type="ARBA" id="ARBA00007705"/>
    </source>
</evidence>
<keyword evidence="5" id="KW-0808">Transferase</keyword>
<dbReference type="InterPro" id="IPR041336">
    <property type="entry name" value="DNApol_Exo"/>
</dbReference>
<evidence type="ECO:0000256" key="11">
    <source>
        <dbReference type="ARBA" id="ARBA00023128"/>
    </source>
</evidence>
<keyword evidence="11" id="KW-0496">Mitochondrion</keyword>
<feature type="region of interest" description="Disordered" evidence="14">
    <location>
        <begin position="1052"/>
        <end position="1071"/>
    </location>
</feature>
<dbReference type="EC" id="2.7.7.7" evidence="4"/>
<dbReference type="PANTHER" id="PTHR10267:SF0">
    <property type="entry name" value="DNA POLYMERASE SUBUNIT GAMMA-1"/>
    <property type="match status" value="1"/>
</dbReference>
<dbReference type="PRINTS" id="PR00867">
    <property type="entry name" value="DNAPOLG"/>
</dbReference>
<protein>
    <recommendedName>
        <fullName evidence="4">DNA-directed DNA polymerase</fullName>
        <ecNumber evidence="4">2.7.7.7</ecNumber>
    </recommendedName>
    <alternativeName>
        <fullName evidence="12">Mitochondrial DNA polymerase catalytic subunit</fullName>
    </alternativeName>
</protein>
<gene>
    <name evidence="16" type="ORF">NP233_g1401</name>
</gene>
<dbReference type="InterPro" id="IPR002297">
    <property type="entry name" value="DNA-dir_DNA_pol_A_mt"/>
</dbReference>
<feature type="coiled-coil region" evidence="13">
    <location>
        <begin position="990"/>
        <end position="1017"/>
    </location>
</feature>
<evidence type="ECO:0000256" key="4">
    <source>
        <dbReference type="ARBA" id="ARBA00012417"/>
    </source>
</evidence>
<dbReference type="GO" id="GO:0003677">
    <property type="term" value="F:DNA binding"/>
    <property type="evidence" value="ECO:0007669"/>
    <property type="project" value="UniProtKB-KW"/>
</dbReference>
<dbReference type="SUPFAM" id="SSF53098">
    <property type="entry name" value="Ribonuclease H-like"/>
    <property type="match status" value="1"/>
</dbReference>
<dbReference type="InterPro" id="IPR012337">
    <property type="entry name" value="RNaseH-like_sf"/>
</dbReference>
<evidence type="ECO:0000256" key="8">
    <source>
        <dbReference type="ARBA" id="ARBA00022842"/>
    </source>
</evidence>
<dbReference type="SUPFAM" id="SSF56672">
    <property type="entry name" value="DNA/RNA polymerases"/>
    <property type="match status" value="1"/>
</dbReference>